<dbReference type="InParanoid" id="A0A0C3KFP6"/>
<dbReference type="InterPro" id="IPR002885">
    <property type="entry name" value="PPR_rpt"/>
</dbReference>
<reference evidence="3 4" key="1">
    <citation type="submission" date="2014-04" db="EMBL/GenBank/DDBJ databases">
        <authorList>
            <consortium name="DOE Joint Genome Institute"/>
            <person name="Kuo A."/>
            <person name="Kohler A."/>
            <person name="Costa M.D."/>
            <person name="Nagy L.G."/>
            <person name="Floudas D."/>
            <person name="Copeland A."/>
            <person name="Barry K.W."/>
            <person name="Cichocki N."/>
            <person name="Veneault-Fourrey C."/>
            <person name="LaButti K."/>
            <person name="Lindquist E.A."/>
            <person name="Lipzen A."/>
            <person name="Lundell T."/>
            <person name="Morin E."/>
            <person name="Murat C."/>
            <person name="Sun H."/>
            <person name="Tunlid A."/>
            <person name="Henrissat B."/>
            <person name="Grigoriev I.V."/>
            <person name="Hibbett D.S."/>
            <person name="Martin F."/>
            <person name="Nordberg H.P."/>
            <person name="Cantor M.N."/>
            <person name="Hua S.X."/>
        </authorList>
    </citation>
    <scope>NUCLEOTIDE SEQUENCE [LARGE SCALE GENOMIC DNA]</scope>
    <source>
        <strain evidence="3 4">Marx 270</strain>
    </source>
</reference>
<dbReference type="PANTHER" id="PTHR47938:SF35">
    <property type="entry name" value="PENTATRICOPEPTIDE REPEAT-CONTAINING PROTEIN 4, MITOCHONDRIAL-RELATED"/>
    <property type="match status" value="1"/>
</dbReference>
<reference evidence="4" key="2">
    <citation type="submission" date="2015-01" db="EMBL/GenBank/DDBJ databases">
        <title>Evolutionary Origins and Diversification of the Mycorrhizal Mutualists.</title>
        <authorList>
            <consortium name="DOE Joint Genome Institute"/>
            <consortium name="Mycorrhizal Genomics Consortium"/>
            <person name="Kohler A."/>
            <person name="Kuo A."/>
            <person name="Nagy L.G."/>
            <person name="Floudas D."/>
            <person name="Copeland A."/>
            <person name="Barry K.W."/>
            <person name="Cichocki N."/>
            <person name="Veneault-Fourrey C."/>
            <person name="LaButti K."/>
            <person name="Lindquist E.A."/>
            <person name="Lipzen A."/>
            <person name="Lundell T."/>
            <person name="Morin E."/>
            <person name="Murat C."/>
            <person name="Riley R."/>
            <person name="Ohm R."/>
            <person name="Sun H."/>
            <person name="Tunlid A."/>
            <person name="Henrissat B."/>
            <person name="Grigoriev I.V."/>
            <person name="Hibbett D.S."/>
            <person name="Martin F."/>
        </authorList>
    </citation>
    <scope>NUCLEOTIDE SEQUENCE [LARGE SCALE GENOMIC DNA]</scope>
    <source>
        <strain evidence="4">Marx 270</strain>
    </source>
</reference>
<dbReference type="GO" id="GO:0003729">
    <property type="term" value="F:mRNA binding"/>
    <property type="evidence" value="ECO:0007669"/>
    <property type="project" value="TreeGrafter"/>
</dbReference>
<dbReference type="STRING" id="870435.A0A0C3KFP6"/>
<accession>A0A0C3KFP6</accession>
<dbReference type="Pfam" id="PF13812">
    <property type="entry name" value="PPR_3"/>
    <property type="match status" value="1"/>
</dbReference>
<feature type="repeat" description="PPR" evidence="1">
    <location>
        <begin position="285"/>
        <end position="319"/>
    </location>
</feature>
<evidence type="ECO:0000313" key="4">
    <source>
        <dbReference type="Proteomes" id="UP000054217"/>
    </source>
</evidence>
<sequence>MDLFDSYLNELHECRGNPLPSDVLPAEGQGEEDLEDFTPGPSSDASQQIPVSHTILLALITAFAIDNAFRAALHAYLQFPRKFPKDMVKQFLSQFSDSSLCSKVESYVQRLHIARYLSQPRLLTYRTSLLASNSDDAGLQRLYNQVIDGLGGEEAYITVRPAELTERKPVALEEINWAAFLTAFLKCNRRDLGVSLWNDMLRFGAKPTAISWTALLDGYDGLKTPEDAEKAWNVMTAHGMEPSATTYRAIISTFFNAHEPAGALRYFQLFQQRLSEGWEADIGDCVAVYNTVLHGLLINGRSGDAHALLQHLREKGPKPDIVSFNTVLRYHGRRGEFRLVSCILDQMSEDGLTGDVYTFSTVLSSLLKIGRTDATDLILNLMRKQNIEPNAAVFSAIIDHQVREGTEQGLQAAMELLRRMERSPEARPNDITYTSILAGLHRQHWANTTFTHECKRYVLGRMKERGIQFNRTVYHILLKACLENPAPEGLQEAMGYYKEMVKKKVSLSYDTWYVLLRGLISREAWDVADELVRDLKRQMIPRGSLENLVSRVRKRTAWRKRLGPNVYL</sequence>
<dbReference type="HOGENOM" id="CLU_022893_0_0_1"/>
<organism evidence="3 4">
    <name type="scientific">Pisolithus tinctorius Marx 270</name>
    <dbReference type="NCBI Taxonomy" id="870435"/>
    <lineage>
        <taxon>Eukaryota</taxon>
        <taxon>Fungi</taxon>
        <taxon>Dikarya</taxon>
        <taxon>Basidiomycota</taxon>
        <taxon>Agaricomycotina</taxon>
        <taxon>Agaricomycetes</taxon>
        <taxon>Agaricomycetidae</taxon>
        <taxon>Boletales</taxon>
        <taxon>Sclerodermatineae</taxon>
        <taxon>Pisolithaceae</taxon>
        <taxon>Pisolithus</taxon>
    </lineage>
</organism>
<dbReference type="Gene3D" id="1.25.40.10">
    <property type="entry name" value="Tetratricopeptide repeat domain"/>
    <property type="match status" value="3"/>
</dbReference>
<dbReference type="Pfam" id="PF13041">
    <property type="entry name" value="PPR_2"/>
    <property type="match status" value="1"/>
</dbReference>
<feature type="region of interest" description="Disordered" evidence="2">
    <location>
        <begin position="18"/>
        <end position="46"/>
    </location>
</feature>
<keyword evidence="4" id="KW-1185">Reference proteome</keyword>
<feature type="repeat" description="PPR" evidence="1">
    <location>
        <begin position="355"/>
        <end position="389"/>
    </location>
</feature>
<dbReference type="PROSITE" id="PS51375">
    <property type="entry name" value="PPR"/>
    <property type="match status" value="4"/>
</dbReference>
<dbReference type="PANTHER" id="PTHR47938">
    <property type="entry name" value="RESPIRATORY COMPLEX I CHAPERONE (CIA84), PUTATIVE (AFU_ORTHOLOGUE AFUA_2G06020)-RELATED"/>
    <property type="match status" value="1"/>
</dbReference>
<evidence type="ECO:0008006" key="5">
    <source>
        <dbReference type="Google" id="ProtNLM"/>
    </source>
</evidence>
<dbReference type="Proteomes" id="UP000054217">
    <property type="component" value="Unassembled WGS sequence"/>
</dbReference>
<protein>
    <recommendedName>
        <fullName evidence="5">Pentacotripeptide-repeat region of PRORP domain-containing protein</fullName>
    </recommendedName>
</protein>
<dbReference type="Pfam" id="PF01535">
    <property type="entry name" value="PPR"/>
    <property type="match status" value="1"/>
</dbReference>
<name>A0A0C3KFP6_PISTI</name>
<feature type="repeat" description="PPR" evidence="1">
    <location>
        <begin position="208"/>
        <end position="242"/>
    </location>
</feature>
<dbReference type="InterPro" id="IPR011990">
    <property type="entry name" value="TPR-like_helical_dom_sf"/>
</dbReference>
<evidence type="ECO:0000313" key="3">
    <source>
        <dbReference type="EMBL" id="KIO08377.1"/>
    </source>
</evidence>
<dbReference type="GO" id="GO:0140053">
    <property type="term" value="P:mitochondrial gene expression"/>
    <property type="evidence" value="ECO:0007669"/>
    <property type="project" value="TreeGrafter"/>
</dbReference>
<evidence type="ECO:0000256" key="1">
    <source>
        <dbReference type="PROSITE-ProRule" id="PRU00708"/>
    </source>
</evidence>
<dbReference type="AlphaFoldDB" id="A0A0C3KFP6"/>
<proteinExistence type="predicted"/>
<evidence type="ECO:0000256" key="2">
    <source>
        <dbReference type="SAM" id="MobiDB-lite"/>
    </source>
</evidence>
<dbReference type="EMBL" id="KN831957">
    <property type="protein sequence ID" value="KIO08377.1"/>
    <property type="molecule type" value="Genomic_DNA"/>
</dbReference>
<feature type="repeat" description="PPR" evidence="1">
    <location>
        <begin position="320"/>
        <end position="354"/>
    </location>
</feature>
<dbReference type="NCBIfam" id="TIGR00756">
    <property type="entry name" value="PPR"/>
    <property type="match status" value="3"/>
</dbReference>
<dbReference type="OrthoDB" id="185373at2759"/>
<dbReference type="GO" id="GO:0005739">
    <property type="term" value="C:mitochondrion"/>
    <property type="evidence" value="ECO:0007669"/>
    <property type="project" value="TreeGrafter"/>
</dbReference>
<gene>
    <name evidence="3" type="ORF">M404DRAFT_134337</name>
</gene>